<proteinExistence type="predicted"/>
<comment type="caution">
    <text evidence="1">The sequence shown here is derived from an EMBL/GenBank/DDBJ whole genome shotgun (WGS) entry which is preliminary data.</text>
</comment>
<sequence length="124" mass="14103">MKTGLSYRTGEEDQVGRVESLVSEMCKEGGEVVEWSRDLGIGFRDISDHTISSSRRNLPIWSPIWCVTNNEFPRDQREDIGARHERISAQDTTPGHSASRRLFTVSMKAMPLSVWFGIAFIIHH</sequence>
<protein>
    <submittedName>
        <fullName evidence="1">Uncharacterized protein</fullName>
    </submittedName>
</protein>
<dbReference type="AlphaFoldDB" id="A0A6A2ZIE3"/>
<name>A0A6A2ZIE3_HIBSY</name>
<evidence type="ECO:0000313" key="2">
    <source>
        <dbReference type="Proteomes" id="UP000436088"/>
    </source>
</evidence>
<keyword evidence="2" id="KW-1185">Reference proteome</keyword>
<reference evidence="1" key="1">
    <citation type="submission" date="2019-09" db="EMBL/GenBank/DDBJ databases">
        <title>Draft genome information of white flower Hibiscus syriacus.</title>
        <authorList>
            <person name="Kim Y.-M."/>
        </authorList>
    </citation>
    <scope>NUCLEOTIDE SEQUENCE [LARGE SCALE GENOMIC DNA]</scope>
    <source>
        <strain evidence="1">YM2019G1</strain>
    </source>
</reference>
<dbReference type="Proteomes" id="UP000436088">
    <property type="component" value="Unassembled WGS sequence"/>
</dbReference>
<organism evidence="1 2">
    <name type="scientific">Hibiscus syriacus</name>
    <name type="common">Rose of Sharon</name>
    <dbReference type="NCBI Taxonomy" id="106335"/>
    <lineage>
        <taxon>Eukaryota</taxon>
        <taxon>Viridiplantae</taxon>
        <taxon>Streptophyta</taxon>
        <taxon>Embryophyta</taxon>
        <taxon>Tracheophyta</taxon>
        <taxon>Spermatophyta</taxon>
        <taxon>Magnoliopsida</taxon>
        <taxon>eudicotyledons</taxon>
        <taxon>Gunneridae</taxon>
        <taxon>Pentapetalae</taxon>
        <taxon>rosids</taxon>
        <taxon>malvids</taxon>
        <taxon>Malvales</taxon>
        <taxon>Malvaceae</taxon>
        <taxon>Malvoideae</taxon>
        <taxon>Hibiscus</taxon>
    </lineage>
</organism>
<evidence type="ECO:0000313" key="1">
    <source>
        <dbReference type="EMBL" id="KAE8690922.1"/>
    </source>
</evidence>
<accession>A0A6A2ZIE3</accession>
<gene>
    <name evidence="1" type="ORF">F3Y22_tig00110893pilonHSYRG00742</name>
</gene>
<dbReference type="EMBL" id="VEPZ02001150">
    <property type="protein sequence ID" value="KAE8690922.1"/>
    <property type="molecule type" value="Genomic_DNA"/>
</dbReference>